<evidence type="ECO:0000313" key="5">
    <source>
        <dbReference type="Proteomes" id="UP000318590"/>
    </source>
</evidence>
<dbReference type="InterPro" id="IPR001568">
    <property type="entry name" value="RNase_T2-like"/>
</dbReference>
<reference evidence="4 5" key="1">
    <citation type="submission" date="2019-06" db="EMBL/GenBank/DDBJ databases">
        <title>Paenimaribius caenipelagi gen. nov., sp. nov., isolated from a tidal flat.</title>
        <authorList>
            <person name="Yoon J.-H."/>
        </authorList>
    </citation>
    <scope>NUCLEOTIDE SEQUENCE [LARGE SCALE GENOMIC DNA]</scope>
    <source>
        <strain evidence="4 5">JBTF-M29</strain>
    </source>
</reference>
<dbReference type="RefSeq" id="WP_142833814.1">
    <property type="nucleotide sequence ID" value="NZ_VFSV01000007.1"/>
</dbReference>
<dbReference type="GO" id="GO:0006401">
    <property type="term" value="P:RNA catabolic process"/>
    <property type="evidence" value="ECO:0007669"/>
    <property type="project" value="TreeGrafter"/>
</dbReference>
<comment type="caution">
    <text evidence="4">The sequence shown here is derived from an EMBL/GenBank/DDBJ whole genome shotgun (WGS) entry which is preliminary data.</text>
</comment>
<feature type="chain" id="PRO_5021827894" evidence="3">
    <location>
        <begin position="21"/>
        <end position="211"/>
    </location>
</feature>
<dbReference type="GO" id="GO:0003723">
    <property type="term" value="F:RNA binding"/>
    <property type="evidence" value="ECO:0007669"/>
    <property type="project" value="InterPro"/>
</dbReference>
<dbReference type="PROSITE" id="PS00530">
    <property type="entry name" value="RNASE_T2_1"/>
    <property type="match status" value="1"/>
</dbReference>
<organism evidence="4 5">
    <name type="scientific">Palleronia caenipelagi</name>
    <dbReference type="NCBI Taxonomy" id="2489174"/>
    <lineage>
        <taxon>Bacteria</taxon>
        <taxon>Pseudomonadati</taxon>
        <taxon>Pseudomonadota</taxon>
        <taxon>Alphaproteobacteria</taxon>
        <taxon>Rhodobacterales</taxon>
        <taxon>Roseobacteraceae</taxon>
        <taxon>Palleronia</taxon>
    </lineage>
</organism>
<keyword evidence="5" id="KW-1185">Reference proteome</keyword>
<dbReference type="EMBL" id="VFSV01000007">
    <property type="protein sequence ID" value="TRD22177.1"/>
    <property type="molecule type" value="Genomic_DNA"/>
</dbReference>
<dbReference type="InterPro" id="IPR036430">
    <property type="entry name" value="RNase_T2-like_sf"/>
</dbReference>
<evidence type="ECO:0000256" key="3">
    <source>
        <dbReference type="SAM" id="SignalP"/>
    </source>
</evidence>
<proteinExistence type="inferred from homology"/>
<dbReference type="OrthoDB" id="4720638at2"/>
<dbReference type="CDD" id="cd01062">
    <property type="entry name" value="RNase_T2_prok"/>
    <property type="match status" value="1"/>
</dbReference>
<dbReference type="Gene3D" id="3.90.730.10">
    <property type="entry name" value="Ribonuclease T2-like"/>
    <property type="match status" value="1"/>
</dbReference>
<evidence type="ECO:0000256" key="2">
    <source>
        <dbReference type="RuleBase" id="RU004328"/>
    </source>
</evidence>
<accession>A0A547Q715</accession>
<name>A0A547Q715_9RHOB</name>
<protein>
    <submittedName>
        <fullName evidence="4">Ribonuclease T</fullName>
    </submittedName>
</protein>
<dbReference type="Pfam" id="PF00445">
    <property type="entry name" value="Ribonuclease_T2"/>
    <property type="match status" value="1"/>
</dbReference>
<comment type="similarity">
    <text evidence="1 2">Belongs to the RNase T2 family.</text>
</comment>
<dbReference type="GO" id="GO:0033897">
    <property type="term" value="F:ribonuclease T2 activity"/>
    <property type="evidence" value="ECO:0007669"/>
    <property type="project" value="InterPro"/>
</dbReference>
<dbReference type="AlphaFoldDB" id="A0A547Q715"/>
<evidence type="ECO:0000256" key="1">
    <source>
        <dbReference type="ARBA" id="ARBA00007469"/>
    </source>
</evidence>
<keyword evidence="3" id="KW-0732">Signal</keyword>
<dbReference type="PANTHER" id="PTHR11240">
    <property type="entry name" value="RIBONUCLEASE T2"/>
    <property type="match status" value="1"/>
</dbReference>
<feature type="signal peptide" evidence="3">
    <location>
        <begin position="1"/>
        <end position="20"/>
    </location>
</feature>
<evidence type="ECO:0000313" key="4">
    <source>
        <dbReference type="EMBL" id="TRD22177.1"/>
    </source>
</evidence>
<gene>
    <name evidence="4" type="ORF">FEV53_05490</name>
</gene>
<dbReference type="InterPro" id="IPR039378">
    <property type="entry name" value="RNase_T2_prok"/>
</dbReference>
<dbReference type="SUPFAM" id="SSF55895">
    <property type="entry name" value="Ribonuclease Rh-like"/>
    <property type="match status" value="1"/>
</dbReference>
<dbReference type="PANTHER" id="PTHR11240:SF22">
    <property type="entry name" value="RIBONUCLEASE T2"/>
    <property type="match status" value="1"/>
</dbReference>
<dbReference type="InterPro" id="IPR018188">
    <property type="entry name" value="RNase_T2_His_AS_1"/>
</dbReference>
<dbReference type="Proteomes" id="UP000318590">
    <property type="component" value="Unassembled WGS sequence"/>
</dbReference>
<sequence>MRHILSTLIAVLVWAGGALAEDKAGEFDYYVMALSWSPNWCALEGDGRDSPQCDKPLGWVLHGLWPQYERGYPEYCRTSARDPSKRQTAAMVDIMGSSGSAWYQWKKHGRCSGLSPEAYFEQAREAYDGVTRPATLRKLTAPVTLPARLIEEAFLNENPGLFPDALTVTCRDNRIQEVRICLDRDDLTPRRCGADVIRDCQAKSAIFDPIR</sequence>